<proteinExistence type="predicted"/>
<dbReference type="InterPro" id="IPR050892">
    <property type="entry name" value="ADP-ribose_metab_enzymes"/>
</dbReference>
<comment type="caution">
    <text evidence="3">The sequence shown here is derived from an EMBL/GenBank/DDBJ whole genome shotgun (WGS) entry which is preliminary data.</text>
</comment>
<dbReference type="PROSITE" id="PS51154">
    <property type="entry name" value="MACRO"/>
    <property type="match status" value="1"/>
</dbReference>
<feature type="domain" description="Macro" evidence="2">
    <location>
        <begin position="109"/>
        <end position="266"/>
    </location>
</feature>
<evidence type="ECO:0000256" key="1">
    <source>
        <dbReference type="ARBA" id="ARBA00035885"/>
    </source>
</evidence>
<dbReference type="PANTHER" id="PTHR12521">
    <property type="entry name" value="PROTEIN C6ORF130"/>
    <property type="match status" value="1"/>
</dbReference>
<dbReference type="InterPro" id="IPR002589">
    <property type="entry name" value="Macro_dom"/>
</dbReference>
<dbReference type="Proteomes" id="UP001194714">
    <property type="component" value="Unassembled WGS sequence"/>
</dbReference>
<comment type="catalytic activity">
    <reaction evidence="1">
        <text>an N-(ADP-alpha-D-ribosyl)-thymidine in DNA + H2O = a thymidine in DNA + ADP-D-ribose</text>
        <dbReference type="Rhea" id="RHEA:71655"/>
        <dbReference type="Rhea" id="RHEA-COMP:13556"/>
        <dbReference type="Rhea" id="RHEA-COMP:18051"/>
        <dbReference type="ChEBI" id="CHEBI:15377"/>
        <dbReference type="ChEBI" id="CHEBI:57967"/>
        <dbReference type="ChEBI" id="CHEBI:137386"/>
        <dbReference type="ChEBI" id="CHEBI:191199"/>
    </reaction>
    <physiologicalReaction direction="left-to-right" evidence="1">
        <dbReference type="Rhea" id="RHEA:71656"/>
    </physiologicalReaction>
</comment>
<dbReference type="Gene3D" id="3.40.220.10">
    <property type="entry name" value="Leucine Aminopeptidase, subunit E, domain 1"/>
    <property type="match status" value="1"/>
</dbReference>
<evidence type="ECO:0000313" key="3">
    <source>
        <dbReference type="EMBL" id="MBF5059031.1"/>
    </source>
</evidence>
<dbReference type="CDD" id="cd02901">
    <property type="entry name" value="Macro_Poa1p-like"/>
    <property type="match status" value="1"/>
</dbReference>
<protein>
    <recommendedName>
        <fullName evidence="2">Macro domain-containing protein</fullName>
    </recommendedName>
</protein>
<name>A0ABS0AZY2_9BACT</name>
<dbReference type="EMBL" id="JAAEJV010000009">
    <property type="protein sequence ID" value="MBF5059031.1"/>
    <property type="molecule type" value="Genomic_DNA"/>
</dbReference>
<dbReference type="SUPFAM" id="SSF52949">
    <property type="entry name" value="Macro domain-like"/>
    <property type="match status" value="1"/>
</dbReference>
<dbReference type="PANTHER" id="PTHR12521:SF0">
    <property type="entry name" value="ADP-RIBOSE GLYCOHYDROLASE OARD1"/>
    <property type="match status" value="1"/>
</dbReference>
<sequence length="266" mass="30183">MSALTNIYCLVTRSELSTYQKNGVSYKSSANQQVRIPPNEYCKAEECVRLIFDPIKHVKELKIDPKKICIVQVDEKIKKSNDLFYIKNFGYLKRILVSPNFISQIYVVSSLDNNKLEPFCSVKILKGNLFNSKMQTYVNAVNCVGVMGKGIALAFKKKYPDMFADYKKRCSKKELKLGTLHYYETSDGKGILNFPTKGHWREKSKLNSIKMGLDYLVKNKGLLGVSSIAFPALGCGNGGLQWSQVEPILKEYAQKLNMPVEIYAPY</sequence>
<dbReference type="Pfam" id="PF01661">
    <property type="entry name" value="Macro"/>
    <property type="match status" value="1"/>
</dbReference>
<dbReference type="InterPro" id="IPR043472">
    <property type="entry name" value="Macro_dom-like"/>
</dbReference>
<evidence type="ECO:0000313" key="4">
    <source>
        <dbReference type="Proteomes" id="UP001194714"/>
    </source>
</evidence>
<dbReference type="SMART" id="SM00506">
    <property type="entry name" value="A1pp"/>
    <property type="match status" value="1"/>
</dbReference>
<gene>
    <name evidence="3" type="ORF">NEPTK9_000536</name>
</gene>
<accession>A0ABS0AZY2</accession>
<evidence type="ECO:0000259" key="2">
    <source>
        <dbReference type="PROSITE" id="PS51154"/>
    </source>
</evidence>
<organism evidence="3 4">
    <name type="scientific">Candidatus Neptunichlamydia vexilliferae</name>
    <dbReference type="NCBI Taxonomy" id="1651774"/>
    <lineage>
        <taxon>Bacteria</taxon>
        <taxon>Pseudomonadati</taxon>
        <taxon>Chlamydiota</taxon>
        <taxon>Chlamydiia</taxon>
        <taxon>Parachlamydiales</taxon>
        <taxon>Simkaniaceae</taxon>
        <taxon>Candidatus Neptunichlamydia</taxon>
    </lineage>
</organism>
<reference evidence="3 4" key="1">
    <citation type="submission" date="2020-01" db="EMBL/GenBank/DDBJ databases">
        <title>Draft genome sequence of Cand. Neptunochlamydia vexilliferae K9.</title>
        <authorList>
            <person name="Schulz F."/>
            <person name="Koestlbacher S."/>
            <person name="Wascher F."/>
            <person name="Pizzetti I."/>
            <person name="Horn M."/>
        </authorList>
    </citation>
    <scope>NUCLEOTIDE SEQUENCE [LARGE SCALE GENOMIC DNA]</scope>
    <source>
        <strain evidence="3 4">K9</strain>
    </source>
</reference>
<dbReference type="RefSeq" id="WP_194847331.1">
    <property type="nucleotide sequence ID" value="NZ_JAAEJV010000009.1"/>
</dbReference>
<keyword evidence="4" id="KW-1185">Reference proteome</keyword>